<feature type="domain" description="HTH merR-type" evidence="5">
    <location>
        <begin position="1"/>
        <end position="69"/>
    </location>
</feature>
<dbReference type="PANTHER" id="PTHR30204:SF94">
    <property type="entry name" value="HEAVY METAL-DEPENDENT TRANSCRIPTIONAL REGULATOR HI_0293-RELATED"/>
    <property type="match status" value="1"/>
</dbReference>
<reference evidence="6 7" key="1">
    <citation type="submission" date="2015-01" db="EMBL/GenBank/DDBJ databases">
        <title>Vibrio sp. C94 JCM 19241 whole genome shotgun sequence.</title>
        <authorList>
            <person name="Sawabe T."/>
            <person name="Meirelles P."/>
            <person name="Feng G."/>
            <person name="Sayaka M."/>
            <person name="Hattori M."/>
            <person name="Ohkuma M."/>
        </authorList>
    </citation>
    <scope>NUCLEOTIDE SEQUENCE [LARGE SCALE GENOMIC DNA]</scope>
    <source>
        <strain evidence="7">JCM 19241</strain>
    </source>
</reference>
<evidence type="ECO:0000256" key="4">
    <source>
        <dbReference type="SAM" id="Coils"/>
    </source>
</evidence>
<evidence type="ECO:0000259" key="5">
    <source>
        <dbReference type="PROSITE" id="PS50937"/>
    </source>
</evidence>
<sequence length="137" mass="15717">MITSVLAKRANVSSDTVRYYTKRGLLTPTRNPDNGYKEYDIHALQRLKFIHQAREIGFSLKEVEEILASAEDGTSPCPRVREMMIEKIEETQAQIVRLQNHVQMLQSTFADWGELPDSEPTGESICCLIESWTEEQK</sequence>
<name>A0A0B8Q2C5_9VIBR</name>
<evidence type="ECO:0000256" key="3">
    <source>
        <dbReference type="ARBA" id="ARBA00023163"/>
    </source>
</evidence>
<keyword evidence="4" id="KW-0175">Coiled coil</keyword>
<dbReference type="AlphaFoldDB" id="A0A0B8Q2C5"/>
<protein>
    <submittedName>
        <fullName evidence="6">Transcriptional regulator</fullName>
    </submittedName>
</protein>
<dbReference type="GO" id="GO:0003677">
    <property type="term" value="F:DNA binding"/>
    <property type="evidence" value="ECO:0007669"/>
    <property type="project" value="UniProtKB-KW"/>
</dbReference>
<dbReference type="PRINTS" id="PR00040">
    <property type="entry name" value="HTHMERR"/>
</dbReference>
<keyword evidence="2" id="KW-0238">DNA-binding</keyword>
<evidence type="ECO:0000313" key="7">
    <source>
        <dbReference type="Proteomes" id="UP000031666"/>
    </source>
</evidence>
<comment type="caution">
    <text evidence="6">The sequence shown here is derived from an EMBL/GenBank/DDBJ whole genome shotgun (WGS) entry which is preliminary data.</text>
</comment>
<dbReference type="SUPFAM" id="SSF46955">
    <property type="entry name" value="Putative DNA-binding domain"/>
    <property type="match status" value="1"/>
</dbReference>
<dbReference type="Pfam" id="PF13411">
    <property type="entry name" value="MerR_1"/>
    <property type="match status" value="1"/>
</dbReference>
<gene>
    <name evidence="6" type="ORF">JCM19241_3130</name>
</gene>
<dbReference type="InterPro" id="IPR009061">
    <property type="entry name" value="DNA-bd_dom_put_sf"/>
</dbReference>
<dbReference type="EMBL" id="BBSC01000001">
    <property type="protein sequence ID" value="GAM73675.1"/>
    <property type="molecule type" value="Genomic_DNA"/>
</dbReference>
<dbReference type="PROSITE" id="PS50937">
    <property type="entry name" value="HTH_MERR_2"/>
    <property type="match status" value="1"/>
</dbReference>
<dbReference type="InterPro" id="IPR000551">
    <property type="entry name" value="MerR-type_HTH_dom"/>
</dbReference>
<evidence type="ECO:0000313" key="6">
    <source>
        <dbReference type="EMBL" id="GAM73675.1"/>
    </source>
</evidence>
<proteinExistence type="predicted"/>
<evidence type="ECO:0000256" key="2">
    <source>
        <dbReference type="ARBA" id="ARBA00023125"/>
    </source>
</evidence>
<reference evidence="6 7" key="2">
    <citation type="submission" date="2015-01" db="EMBL/GenBank/DDBJ databases">
        <authorList>
            <consortium name="NBRP consortium"/>
            <person name="Sawabe T."/>
            <person name="Meirelles P."/>
            <person name="Feng G."/>
            <person name="Sayaka M."/>
            <person name="Hattori M."/>
            <person name="Ohkuma M."/>
        </authorList>
    </citation>
    <scope>NUCLEOTIDE SEQUENCE [LARGE SCALE GENOMIC DNA]</scope>
    <source>
        <strain evidence="7">JCM 19241</strain>
    </source>
</reference>
<evidence type="ECO:0000256" key="1">
    <source>
        <dbReference type="ARBA" id="ARBA00023015"/>
    </source>
</evidence>
<keyword evidence="3" id="KW-0804">Transcription</keyword>
<feature type="coiled-coil region" evidence="4">
    <location>
        <begin position="81"/>
        <end position="108"/>
    </location>
</feature>
<dbReference type="GO" id="GO:0003700">
    <property type="term" value="F:DNA-binding transcription factor activity"/>
    <property type="evidence" value="ECO:0007669"/>
    <property type="project" value="InterPro"/>
</dbReference>
<keyword evidence="1" id="KW-0805">Transcription regulation</keyword>
<dbReference type="RefSeq" id="WP_261833333.1">
    <property type="nucleotide sequence ID" value="NZ_AP024881.1"/>
</dbReference>
<organism evidence="6 7">
    <name type="scientific">Vibrio ishigakensis</name>
    <dbReference type="NCBI Taxonomy" id="1481914"/>
    <lineage>
        <taxon>Bacteria</taxon>
        <taxon>Pseudomonadati</taxon>
        <taxon>Pseudomonadota</taxon>
        <taxon>Gammaproteobacteria</taxon>
        <taxon>Vibrionales</taxon>
        <taxon>Vibrionaceae</taxon>
        <taxon>Vibrio</taxon>
    </lineage>
</organism>
<dbReference type="Proteomes" id="UP000031666">
    <property type="component" value="Unassembled WGS sequence"/>
</dbReference>
<dbReference type="InterPro" id="IPR047057">
    <property type="entry name" value="MerR_fam"/>
</dbReference>
<dbReference type="STRING" id="1481914.JCM19241_3130"/>
<accession>A0A0B8Q2C5</accession>
<dbReference type="PANTHER" id="PTHR30204">
    <property type="entry name" value="REDOX-CYCLING DRUG-SENSING TRANSCRIPTIONAL ACTIVATOR SOXR"/>
    <property type="match status" value="1"/>
</dbReference>
<dbReference type="Gene3D" id="1.10.1660.10">
    <property type="match status" value="1"/>
</dbReference>
<dbReference type="SMART" id="SM00422">
    <property type="entry name" value="HTH_MERR"/>
    <property type="match status" value="1"/>
</dbReference>